<evidence type="ECO:0000259" key="2">
    <source>
        <dbReference type="PROSITE" id="PS51819"/>
    </source>
</evidence>
<keyword evidence="1" id="KW-0456">Lyase</keyword>
<dbReference type="STRING" id="446470.Snas_5095"/>
<dbReference type="HOGENOM" id="CLU_029438_0_0_11"/>
<keyword evidence="3" id="KW-0413">Isomerase</keyword>
<keyword evidence="1" id="KW-0479">Metal-binding</keyword>
<proteinExistence type="inferred from homology"/>
<dbReference type="EC" id="4.2.1.118" evidence="1"/>
<dbReference type="eggNOG" id="COG1082">
    <property type="taxonomic scope" value="Bacteria"/>
</dbReference>
<feature type="binding site" evidence="1">
    <location>
        <position position="198"/>
    </location>
    <ligand>
        <name>a divalent metal cation</name>
        <dbReference type="ChEBI" id="CHEBI:60240"/>
        <note>catalytic</note>
    </ligand>
</feature>
<dbReference type="KEGG" id="sna:Snas_5095"/>
<dbReference type="PANTHER" id="PTHR12110:SF21">
    <property type="entry name" value="XYLOSE ISOMERASE-LIKE TIM BARREL DOMAIN-CONTAINING PROTEIN"/>
    <property type="match status" value="1"/>
</dbReference>
<feature type="binding site" evidence="1">
    <location>
        <position position="246"/>
    </location>
    <ligand>
        <name>a divalent metal cation</name>
        <dbReference type="ChEBI" id="CHEBI:60240"/>
        <note>catalytic</note>
    </ligand>
</feature>
<comment type="similarity">
    <text evidence="1">Belongs to the bacterial two-domain DSD family.</text>
</comment>
<gene>
    <name evidence="3" type="ordered locus">Snas_5095</name>
</gene>
<feature type="binding site" evidence="1">
    <location>
        <position position="494"/>
    </location>
    <ligand>
        <name>Mg(2+)</name>
        <dbReference type="ChEBI" id="CHEBI:18420"/>
    </ligand>
</feature>
<dbReference type="PANTHER" id="PTHR12110">
    <property type="entry name" value="HYDROXYPYRUVATE ISOMERASE"/>
    <property type="match status" value="1"/>
</dbReference>
<dbReference type="GO" id="GO:0016853">
    <property type="term" value="F:isomerase activity"/>
    <property type="evidence" value="ECO:0007669"/>
    <property type="project" value="UniProtKB-KW"/>
</dbReference>
<reference evidence="3 4" key="1">
    <citation type="journal article" date="2009" name="Stand. Genomic Sci.">
        <title>Complete genome sequence of Stackebrandtia nassauensis type strain (LLR-40K-21).</title>
        <authorList>
            <person name="Munk C."/>
            <person name="Lapidus A."/>
            <person name="Copeland A."/>
            <person name="Jando M."/>
            <person name="Mayilraj S."/>
            <person name="Glavina Del Rio T."/>
            <person name="Nolan M."/>
            <person name="Chen F."/>
            <person name="Lucas S."/>
            <person name="Tice H."/>
            <person name="Cheng J.F."/>
            <person name="Han C."/>
            <person name="Detter J.C."/>
            <person name="Bruce D."/>
            <person name="Goodwin L."/>
            <person name="Chain P."/>
            <person name="Pitluck S."/>
            <person name="Goker M."/>
            <person name="Ovchinikova G."/>
            <person name="Pati A."/>
            <person name="Ivanova N."/>
            <person name="Mavromatis K."/>
            <person name="Chen A."/>
            <person name="Palaniappan K."/>
            <person name="Land M."/>
            <person name="Hauser L."/>
            <person name="Chang Y.J."/>
            <person name="Jeffries C.D."/>
            <person name="Bristow J."/>
            <person name="Eisen J.A."/>
            <person name="Markowitz V."/>
            <person name="Hugenholtz P."/>
            <person name="Kyrpides N.C."/>
            <person name="Klenk H.P."/>
        </authorList>
    </citation>
    <scope>NUCLEOTIDE SEQUENCE [LARGE SCALE GENOMIC DNA]</scope>
    <source>
        <strain evidence="4">DSM 44728 / CIP 108903 / NRRL B-16338 / NBRC 102104 / LLR-40K-21</strain>
    </source>
</reference>
<comment type="function">
    <text evidence="1">Catalyzes the conversion of 3-dehydroshikimate to protocatechuate (3,4-dihydroxybenzoate), a common intermediate of quinate and shikimate degradation pathways.</text>
</comment>
<dbReference type="Gene3D" id="3.20.20.150">
    <property type="entry name" value="Divalent-metal-dependent TIM barrel enzymes"/>
    <property type="match status" value="1"/>
</dbReference>
<dbReference type="UniPathway" id="UPA00088"/>
<feature type="binding site" evidence="1">
    <location>
        <position position="141"/>
    </location>
    <ligand>
        <name>a divalent metal cation</name>
        <dbReference type="ChEBI" id="CHEBI:60240"/>
        <note>catalytic</note>
    </ligand>
</feature>
<feature type="binding site" evidence="1">
    <location>
        <position position="172"/>
    </location>
    <ligand>
        <name>a divalent metal cation</name>
        <dbReference type="ChEBI" id="CHEBI:60240"/>
        <note>catalytic</note>
    </ligand>
</feature>
<dbReference type="OrthoDB" id="9780241at2"/>
<name>D3QAT4_STANL</name>
<dbReference type="InterPro" id="IPR043700">
    <property type="entry name" value="DSD"/>
</dbReference>
<dbReference type="InterPro" id="IPR013022">
    <property type="entry name" value="Xyl_isomerase-like_TIM-brl"/>
</dbReference>
<dbReference type="Pfam" id="PF01261">
    <property type="entry name" value="AP_endonuc_2"/>
    <property type="match status" value="1"/>
</dbReference>
<dbReference type="Proteomes" id="UP000000844">
    <property type="component" value="Chromosome"/>
</dbReference>
<dbReference type="Pfam" id="PF00903">
    <property type="entry name" value="Glyoxalase"/>
    <property type="match status" value="1"/>
</dbReference>
<feature type="domain" description="VOC" evidence="2">
    <location>
        <begin position="417"/>
        <end position="560"/>
    </location>
</feature>
<sequence length="604" mass="65993">MPDNAPRHRRGIATVCLSGTIEDKLLAAAEAGFDGVEIFENDLLATSQTPEQLRDRCRDLGLRIDLYQPFRDFEAAPPPRLAANLRRAEHKFDLMERLGVDTVLVCSSVAPDTVDDDDLAAEQLHALAERAAKRGIRIAYEALAWGRFVNTYSHSWDIVARADHPALGLCLDSFHILSRASDPAGIADIPGEKLFFLQLADAPSLRMDPLQWSRHHRVFPGQGNFDLKRFLGYVLDAGYDGPLSLEVFNDVYRQADPRCTAVDAMRSLVALEESVGVPLPAPPRLTGHAFTELTVDEPTQARLADTLTALGFTLTGHHRESPVELWEQNAIRVLVNRGSSSGGGAGISSLAVESSDPVASARRAEALLAPVHTPDAAMPAVTAPDGSRIVFCGPGEAWRDRFRPSSEASRAEGGLTHVDHIALTQPFDHFDEAALFLHSVLGLDTEDNTEYAAPFGLVRARALSDPGHHVRIALSVALIRRGEEWSPGVPAPQHIAFATDDIFTVATTLRTAGAPPLPIPDNYYDDLDARLAPLRLADLREHHTLYDRDNDGEFLHLYTPVLGDRVFFEVCQRIGGYLGYGTANTPIRMAAHRQQRLAARSAAA</sequence>
<dbReference type="InterPro" id="IPR036237">
    <property type="entry name" value="Xyl_isomerase-like_sf"/>
</dbReference>
<dbReference type="AlphaFoldDB" id="D3QAT4"/>
<dbReference type="eggNOG" id="COG3185">
    <property type="taxonomic scope" value="Bacteria"/>
</dbReference>
<evidence type="ECO:0000313" key="3">
    <source>
        <dbReference type="EMBL" id="ADD44730.1"/>
    </source>
</evidence>
<dbReference type="InterPro" id="IPR037523">
    <property type="entry name" value="VOC_core"/>
</dbReference>
<protein>
    <recommendedName>
        <fullName evidence="1">3-dehydroshikimate dehydratase</fullName>
        <shortName evidence="1">DSD</shortName>
        <ecNumber evidence="1">4.2.1.118</ecNumber>
    </recommendedName>
</protein>
<dbReference type="GO" id="GO:0046565">
    <property type="term" value="F:3-dehydroshikimate dehydratase activity"/>
    <property type="evidence" value="ECO:0007669"/>
    <property type="project" value="UniProtKB-UniRule"/>
</dbReference>
<dbReference type="InterPro" id="IPR050312">
    <property type="entry name" value="IolE/XylAMocC-like"/>
</dbReference>
<dbReference type="SUPFAM" id="SSF51658">
    <property type="entry name" value="Xylose isomerase-like"/>
    <property type="match status" value="1"/>
</dbReference>
<dbReference type="GO" id="GO:0046872">
    <property type="term" value="F:metal ion binding"/>
    <property type="evidence" value="ECO:0007669"/>
    <property type="project" value="UniProtKB-UniRule"/>
</dbReference>
<dbReference type="HAMAP" id="MF_02238">
    <property type="entry name" value="DSD"/>
    <property type="match status" value="1"/>
</dbReference>
<keyword evidence="4" id="KW-1185">Reference proteome</keyword>
<dbReference type="InterPro" id="IPR029068">
    <property type="entry name" value="Glyas_Bleomycin-R_OHBP_Dase"/>
</dbReference>
<dbReference type="PROSITE" id="PS51819">
    <property type="entry name" value="VOC"/>
    <property type="match status" value="1"/>
</dbReference>
<organism evidence="3 4">
    <name type="scientific">Stackebrandtia nassauensis (strain DSM 44728 / CIP 108903 / NRRL B-16338 / NBRC 102104 / LLR-40K-21)</name>
    <dbReference type="NCBI Taxonomy" id="446470"/>
    <lineage>
        <taxon>Bacteria</taxon>
        <taxon>Bacillati</taxon>
        <taxon>Actinomycetota</taxon>
        <taxon>Actinomycetes</taxon>
        <taxon>Glycomycetales</taxon>
        <taxon>Glycomycetaceae</taxon>
        <taxon>Stackebrandtia</taxon>
    </lineage>
</organism>
<dbReference type="SUPFAM" id="SSF54593">
    <property type="entry name" value="Glyoxalase/Bleomycin resistance protein/Dihydroxybiphenyl dioxygenase"/>
    <property type="match status" value="1"/>
</dbReference>
<dbReference type="GO" id="GO:0046279">
    <property type="term" value="P:3,4-dihydroxybenzoate biosynthetic process"/>
    <property type="evidence" value="ECO:0007669"/>
    <property type="project" value="UniProtKB-UniRule"/>
</dbReference>
<comment type="catalytic activity">
    <reaction evidence="1">
        <text>3-dehydroshikimate = 3,4-dihydroxybenzoate + H2O</text>
        <dbReference type="Rhea" id="RHEA:24848"/>
        <dbReference type="ChEBI" id="CHEBI:15377"/>
        <dbReference type="ChEBI" id="CHEBI:16630"/>
        <dbReference type="ChEBI" id="CHEBI:36241"/>
        <dbReference type="EC" id="4.2.1.118"/>
    </reaction>
</comment>
<dbReference type="Gene3D" id="3.10.180.10">
    <property type="entry name" value="2,3-Dihydroxybiphenyl 1,2-Dioxygenase, domain 1"/>
    <property type="match status" value="2"/>
</dbReference>
<feature type="binding site" evidence="1">
    <location>
        <position position="420"/>
    </location>
    <ligand>
        <name>Mg(2+)</name>
        <dbReference type="ChEBI" id="CHEBI:18420"/>
    </ligand>
</feature>
<dbReference type="RefSeq" id="WP_013020301.1">
    <property type="nucleotide sequence ID" value="NC_013947.1"/>
</dbReference>
<accession>D3QAT4</accession>
<feature type="binding site" evidence="1">
    <location>
        <position position="569"/>
    </location>
    <ligand>
        <name>Mg(2+)</name>
        <dbReference type="ChEBI" id="CHEBI:18420"/>
    </ligand>
</feature>
<comment type="cofactor">
    <cofactor evidence="1">
        <name>a divalent metal cation</name>
        <dbReference type="ChEBI" id="CHEBI:60240"/>
    </cofactor>
</comment>
<comment type="pathway">
    <text evidence="1">Aromatic compound metabolism; 3,4-dihydroxybenzoate biosynthesis.</text>
</comment>
<dbReference type="InterPro" id="IPR004360">
    <property type="entry name" value="Glyas_Fos-R_dOase_dom"/>
</dbReference>
<evidence type="ECO:0000256" key="1">
    <source>
        <dbReference type="HAMAP-Rule" id="MF_02238"/>
    </source>
</evidence>
<dbReference type="EMBL" id="CP001778">
    <property type="protein sequence ID" value="ADD44730.1"/>
    <property type="molecule type" value="Genomic_DNA"/>
</dbReference>
<evidence type="ECO:0000313" key="4">
    <source>
        <dbReference type="Proteomes" id="UP000000844"/>
    </source>
</evidence>